<dbReference type="InterPro" id="IPR013249">
    <property type="entry name" value="RNA_pol_sigma70_r4_t2"/>
</dbReference>
<feature type="domain" description="HTH luxR-type" evidence="2">
    <location>
        <begin position="2"/>
        <end position="59"/>
    </location>
</feature>
<dbReference type="SMART" id="SM00421">
    <property type="entry name" value="HTH_LUXR"/>
    <property type="match status" value="1"/>
</dbReference>
<dbReference type="GO" id="GO:0003677">
    <property type="term" value="F:DNA binding"/>
    <property type="evidence" value="ECO:0007669"/>
    <property type="project" value="InterPro"/>
</dbReference>
<evidence type="ECO:0000313" key="4">
    <source>
        <dbReference type="Proteomes" id="UP000001694"/>
    </source>
</evidence>
<name>B1Y9Y8_PYRNV</name>
<dbReference type="eggNOG" id="arCOG05671">
    <property type="taxonomic scope" value="Archaea"/>
</dbReference>
<dbReference type="EMBL" id="CP001014">
    <property type="protein sequence ID" value="ACB40538.1"/>
    <property type="molecule type" value="Genomic_DNA"/>
</dbReference>
<dbReference type="Pfam" id="PF08281">
    <property type="entry name" value="Sigma70_r4_2"/>
    <property type="match status" value="1"/>
</dbReference>
<dbReference type="Proteomes" id="UP000001694">
    <property type="component" value="Chromosome"/>
</dbReference>
<dbReference type="OrthoDB" id="28799at2157"/>
<dbReference type="GO" id="GO:0016987">
    <property type="term" value="F:sigma factor activity"/>
    <property type="evidence" value="ECO:0007669"/>
    <property type="project" value="InterPro"/>
</dbReference>
<sequence length="152" mass="16958">MTVRLTETERKVADLYSKGLRPREIAERLGISINTVYKALSKARRALELAEEPVDGQRYYAFSASVYMYNVFSQAQPISVSSSRAVLIHEVQDAVLKKLDEILAILKSSRPEPRAAKAPPAREADLGNDGNGHLPEPLRKNIWISLLRSKAV</sequence>
<dbReference type="PRINTS" id="PR00038">
    <property type="entry name" value="HTHLUXR"/>
</dbReference>
<dbReference type="AlphaFoldDB" id="B1Y9Y8"/>
<evidence type="ECO:0000256" key="1">
    <source>
        <dbReference type="SAM" id="MobiDB-lite"/>
    </source>
</evidence>
<accession>B1Y9Y8</accession>
<keyword evidence="4" id="KW-1185">Reference proteome</keyword>
<reference evidence="3" key="1">
    <citation type="submission" date="2008-03" db="EMBL/GenBank/DDBJ databases">
        <title>Complete sequence of Thermoproteus neutrophilus V24Sta.</title>
        <authorList>
            <consortium name="US DOE Joint Genome Institute"/>
            <person name="Copeland A."/>
            <person name="Lucas S."/>
            <person name="Lapidus A."/>
            <person name="Glavina del Rio T."/>
            <person name="Dalin E."/>
            <person name="Tice H."/>
            <person name="Bruce D."/>
            <person name="Goodwin L."/>
            <person name="Pitluck S."/>
            <person name="Sims D."/>
            <person name="Brettin T."/>
            <person name="Detter J.C."/>
            <person name="Han C."/>
            <person name="Kuske C.R."/>
            <person name="Schmutz J."/>
            <person name="Larimer F."/>
            <person name="Land M."/>
            <person name="Hauser L."/>
            <person name="Kyrpides N."/>
            <person name="Mikhailova N."/>
            <person name="Biddle J.F."/>
            <person name="Zhang Z."/>
            <person name="Fitz-Gibbon S.T."/>
            <person name="Lowe T.M."/>
            <person name="Saltikov C."/>
            <person name="House C.H."/>
            <person name="Richardson P."/>
        </authorList>
    </citation>
    <scope>NUCLEOTIDE SEQUENCE [LARGE SCALE GENOMIC DNA]</scope>
    <source>
        <strain evidence="3">V24Sta</strain>
    </source>
</reference>
<dbReference type="GO" id="GO:0006352">
    <property type="term" value="P:DNA-templated transcription initiation"/>
    <property type="evidence" value="ECO:0007669"/>
    <property type="project" value="InterPro"/>
</dbReference>
<dbReference type="KEGG" id="tne:Tneu_1615"/>
<feature type="region of interest" description="Disordered" evidence="1">
    <location>
        <begin position="113"/>
        <end position="133"/>
    </location>
</feature>
<dbReference type="GeneID" id="6165810"/>
<feature type="compositionally biased region" description="Basic and acidic residues" evidence="1">
    <location>
        <begin position="113"/>
        <end position="125"/>
    </location>
</feature>
<protein>
    <submittedName>
        <fullName evidence="3">Transcriptional regulator, LuxR family</fullName>
    </submittedName>
</protein>
<dbReference type="RefSeq" id="WP_012350957.1">
    <property type="nucleotide sequence ID" value="NC_010525.1"/>
</dbReference>
<dbReference type="InterPro" id="IPR036388">
    <property type="entry name" value="WH-like_DNA-bd_sf"/>
</dbReference>
<gene>
    <name evidence="3" type="ordered locus">Tneu_1615</name>
</gene>
<dbReference type="HOGENOM" id="CLU_1782596_0_0_2"/>
<organism evidence="3 4">
    <name type="scientific">Pyrobaculum neutrophilum (strain DSM 2338 / JCM 9278 / NBRC 100436 / V24Sta)</name>
    <name type="common">Thermoproteus neutrophilus</name>
    <dbReference type="NCBI Taxonomy" id="444157"/>
    <lineage>
        <taxon>Archaea</taxon>
        <taxon>Thermoproteota</taxon>
        <taxon>Thermoprotei</taxon>
        <taxon>Thermoproteales</taxon>
        <taxon>Thermoproteaceae</taxon>
        <taxon>Pyrobaculum</taxon>
    </lineage>
</organism>
<dbReference type="SUPFAM" id="SSF46894">
    <property type="entry name" value="C-terminal effector domain of the bipartite response regulators"/>
    <property type="match status" value="1"/>
</dbReference>
<dbReference type="InterPro" id="IPR016032">
    <property type="entry name" value="Sig_transdc_resp-reg_C-effctor"/>
</dbReference>
<proteinExistence type="predicted"/>
<dbReference type="InterPro" id="IPR000792">
    <property type="entry name" value="Tscrpt_reg_LuxR_C"/>
</dbReference>
<dbReference type="Gene3D" id="1.10.10.10">
    <property type="entry name" value="Winged helix-like DNA-binding domain superfamily/Winged helix DNA-binding domain"/>
    <property type="match status" value="1"/>
</dbReference>
<evidence type="ECO:0000259" key="2">
    <source>
        <dbReference type="SMART" id="SM00421"/>
    </source>
</evidence>
<evidence type="ECO:0000313" key="3">
    <source>
        <dbReference type="EMBL" id="ACB40538.1"/>
    </source>
</evidence>